<feature type="non-terminal residue" evidence="1">
    <location>
        <position position="1"/>
    </location>
</feature>
<protein>
    <submittedName>
        <fullName evidence="1">2049_t:CDS:1</fullName>
    </submittedName>
</protein>
<reference evidence="1" key="1">
    <citation type="submission" date="2021-06" db="EMBL/GenBank/DDBJ databases">
        <authorList>
            <person name="Kallberg Y."/>
            <person name="Tangrot J."/>
            <person name="Rosling A."/>
        </authorList>
    </citation>
    <scope>NUCLEOTIDE SEQUENCE</scope>
    <source>
        <strain evidence="1">MA461A</strain>
    </source>
</reference>
<evidence type="ECO:0000313" key="1">
    <source>
        <dbReference type="EMBL" id="CAG8802425.1"/>
    </source>
</evidence>
<sequence length="80" mass="9250">IFGITRNSKESRCTYLVEEQQKNFCILSELARKYFAIQATSSASERLFSDARNIITNKRTSLKLEVFETLIFLKRNGLVV</sequence>
<evidence type="ECO:0000313" key="2">
    <source>
        <dbReference type="Proteomes" id="UP000789920"/>
    </source>
</evidence>
<comment type="caution">
    <text evidence="1">The sequence shown here is derived from an EMBL/GenBank/DDBJ whole genome shotgun (WGS) entry which is preliminary data.</text>
</comment>
<dbReference type="Proteomes" id="UP000789920">
    <property type="component" value="Unassembled WGS sequence"/>
</dbReference>
<dbReference type="EMBL" id="CAJVQC010062180">
    <property type="protein sequence ID" value="CAG8802425.1"/>
    <property type="molecule type" value="Genomic_DNA"/>
</dbReference>
<proteinExistence type="predicted"/>
<feature type="non-terminal residue" evidence="1">
    <location>
        <position position="80"/>
    </location>
</feature>
<organism evidence="1 2">
    <name type="scientific">Racocetra persica</name>
    <dbReference type="NCBI Taxonomy" id="160502"/>
    <lineage>
        <taxon>Eukaryota</taxon>
        <taxon>Fungi</taxon>
        <taxon>Fungi incertae sedis</taxon>
        <taxon>Mucoromycota</taxon>
        <taxon>Glomeromycotina</taxon>
        <taxon>Glomeromycetes</taxon>
        <taxon>Diversisporales</taxon>
        <taxon>Gigasporaceae</taxon>
        <taxon>Racocetra</taxon>
    </lineage>
</organism>
<keyword evidence="2" id="KW-1185">Reference proteome</keyword>
<gene>
    <name evidence="1" type="ORF">RPERSI_LOCUS21317</name>
</gene>
<accession>A0ACA9RPM6</accession>
<name>A0ACA9RPM6_9GLOM</name>